<dbReference type="InterPro" id="IPR050738">
    <property type="entry name" value="Sulfatase"/>
</dbReference>
<proteinExistence type="inferred from homology"/>
<evidence type="ECO:0000313" key="6">
    <source>
        <dbReference type="Proteomes" id="UP000190092"/>
    </source>
</evidence>
<dbReference type="SUPFAM" id="SSF49899">
    <property type="entry name" value="Concanavalin A-like lectins/glucanases"/>
    <property type="match status" value="1"/>
</dbReference>
<dbReference type="PANTHER" id="PTHR42693:SF53">
    <property type="entry name" value="ENDO-4-O-SULFATASE"/>
    <property type="match status" value="1"/>
</dbReference>
<evidence type="ECO:0000259" key="4">
    <source>
        <dbReference type="Pfam" id="PF00884"/>
    </source>
</evidence>
<keyword evidence="6" id="KW-1185">Reference proteome</keyword>
<dbReference type="Gene3D" id="3.30.1120.10">
    <property type="match status" value="1"/>
</dbReference>
<dbReference type="InterPro" id="IPR000917">
    <property type="entry name" value="Sulfatase_N"/>
</dbReference>
<accession>A0A1T4R825</accession>
<dbReference type="EMBL" id="FUWJ01000004">
    <property type="protein sequence ID" value="SKA12230.1"/>
    <property type="molecule type" value="Genomic_DNA"/>
</dbReference>
<dbReference type="Gene3D" id="3.40.720.10">
    <property type="entry name" value="Alkaline Phosphatase, subunit A"/>
    <property type="match status" value="1"/>
</dbReference>
<dbReference type="STRING" id="225324.SAMN02745126_03673"/>
<dbReference type="GO" id="GO:0004065">
    <property type="term" value="F:arylsulfatase activity"/>
    <property type="evidence" value="ECO:0007669"/>
    <property type="project" value="TreeGrafter"/>
</dbReference>
<organism evidence="5 6">
    <name type="scientific">Enhydrobacter aerosaccus</name>
    <dbReference type="NCBI Taxonomy" id="225324"/>
    <lineage>
        <taxon>Bacteria</taxon>
        <taxon>Pseudomonadati</taxon>
        <taxon>Pseudomonadota</taxon>
        <taxon>Alphaproteobacteria</taxon>
        <taxon>Hyphomicrobiales</taxon>
        <taxon>Enhydrobacter</taxon>
    </lineage>
</organism>
<feature type="domain" description="Sulfatase N-terminal" evidence="4">
    <location>
        <begin position="32"/>
        <end position="444"/>
    </location>
</feature>
<dbReference type="AlphaFoldDB" id="A0A1T4R825"/>
<dbReference type="CDD" id="cd16025">
    <property type="entry name" value="PAS_like"/>
    <property type="match status" value="1"/>
</dbReference>
<dbReference type="SUPFAM" id="SSF53649">
    <property type="entry name" value="Alkaline phosphatase-like"/>
    <property type="match status" value="1"/>
</dbReference>
<dbReference type="Proteomes" id="UP000190092">
    <property type="component" value="Unassembled WGS sequence"/>
</dbReference>
<reference evidence="6" key="1">
    <citation type="submission" date="2017-02" db="EMBL/GenBank/DDBJ databases">
        <authorList>
            <person name="Varghese N."/>
            <person name="Submissions S."/>
        </authorList>
    </citation>
    <scope>NUCLEOTIDE SEQUENCE [LARGE SCALE GENOMIC DNA]</scope>
    <source>
        <strain evidence="6">ATCC 27094</strain>
    </source>
</reference>
<evidence type="ECO:0000256" key="1">
    <source>
        <dbReference type="ARBA" id="ARBA00008779"/>
    </source>
</evidence>
<evidence type="ECO:0000256" key="2">
    <source>
        <dbReference type="ARBA" id="ARBA00022801"/>
    </source>
</evidence>
<keyword evidence="2" id="KW-0378">Hydrolase</keyword>
<name>A0A1T4R825_9HYPH</name>
<gene>
    <name evidence="5" type="ORF">SAMN02745126_03673</name>
</gene>
<dbReference type="RefSeq" id="WP_085935351.1">
    <property type="nucleotide sequence ID" value="NZ_FUWJ01000004.1"/>
</dbReference>
<sequence length="748" mass="82835">MAGKIGRTVGESQPHWPERPQRPAGLKKQGAPNLLIVLFDDVGFSDFGCYGSPIETPTIDAIAGRGLRYTGFHTTAMCSTTRAALLTGRNHHSVGVGCLANFDSGYPGYRGKIAREAGTLAEMLRPHGYRNYMLGKWHVTPLTESGATGPFDGWPLGRGFDRYYGFMDAETDQYAPELVRDNTPVDPPGTFATGYHLTADLVDQGIRYIADHVADDANVPWLTWLAFGACHAPHQAPFDLIRKYDAVFAEGWDLERDRRLARQKEMGIVPKDTRLPPRNDMVRPWSELPDGERKLYTRLQAAYAAMLDHADRHLARLVKFLEEAGQLDNTMIVVMSDNGASQEGGPFGMVNAMGPYNLRREPLEEKIDRIDDIGGPDTHSNFPLGWAMASNTPLRRYKQNTHGGGIRDPLVMSWPKGLTARGELRPQFCHAADLVPTLLDVVGVTAPDVINGVPQMPIEGTSFAASLEDAGSPSKSSPQYFEMFGHRGLWKDGWKAVAFHPPGTDFDKDQWELYHLDRDFSETDDLAQREPERLKAMIEAWWHQAERYKVLPLDDRFGPRFSDNAKRFHGPRNRFVFHAGMGHVPTDVAPDVRSRTYTIEADARIDGATTEGVLIAHGDMTSGYSLYIKDNRLTYDMNVGGVHHVAISDRPVPAGNRRLGVRMRRSKGLNIATLLIDGEPAGAIETQLGFISFISWSGLDIGRDRGSPVSHYEAPFAFTGKLRKVTVVLDDDQALDSDSAASAAVARE</sequence>
<dbReference type="PANTHER" id="PTHR42693">
    <property type="entry name" value="ARYLSULFATASE FAMILY MEMBER"/>
    <property type="match status" value="1"/>
</dbReference>
<dbReference type="InterPro" id="IPR017850">
    <property type="entry name" value="Alkaline_phosphatase_core_sf"/>
</dbReference>
<feature type="region of interest" description="Disordered" evidence="3">
    <location>
        <begin position="1"/>
        <end position="27"/>
    </location>
</feature>
<dbReference type="Pfam" id="PF00884">
    <property type="entry name" value="Sulfatase"/>
    <property type="match status" value="1"/>
</dbReference>
<evidence type="ECO:0000313" key="5">
    <source>
        <dbReference type="EMBL" id="SKA12230.1"/>
    </source>
</evidence>
<evidence type="ECO:0000256" key="3">
    <source>
        <dbReference type="SAM" id="MobiDB-lite"/>
    </source>
</evidence>
<dbReference type="InterPro" id="IPR013320">
    <property type="entry name" value="ConA-like_dom_sf"/>
</dbReference>
<dbReference type="OrthoDB" id="9795675at2"/>
<comment type="similarity">
    <text evidence="1">Belongs to the sulfatase family.</text>
</comment>
<protein>
    <submittedName>
        <fullName evidence="5">Arylsulfatase</fullName>
    </submittedName>
</protein>